<comment type="similarity">
    <text evidence="3">Belongs to the glycosyltransferase 9 family.</text>
</comment>
<dbReference type="EC" id="2.4.99.24" evidence="4"/>
<organism evidence="6">
    <name type="scientific">hydrothermal vent metagenome</name>
    <dbReference type="NCBI Taxonomy" id="652676"/>
    <lineage>
        <taxon>unclassified sequences</taxon>
        <taxon>metagenomes</taxon>
        <taxon>ecological metagenomes</taxon>
    </lineage>
</organism>
<name>A0A3B1C3U3_9ZZZZ</name>
<dbReference type="SUPFAM" id="SSF53756">
    <property type="entry name" value="UDP-Glycosyltransferase/glycogen phosphorylase"/>
    <property type="match status" value="1"/>
</dbReference>
<dbReference type="AlphaFoldDB" id="A0A3B1C3U3"/>
<protein>
    <recommendedName>
        <fullName evidence="4">lipopolysaccharide heptosyltransferase II</fullName>
        <ecNumber evidence="4">2.4.99.24</ecNumber>
    </recommendedName>
</protein>
<gene>
    <name evidence="6" type="ORF">MNBD_NITROSPINAE03-1499</name>
</gene>
<dbReference type="CDD" id="cd03789">
    <property type="entry name" value="GT9_LPS_heptosyltransferase"/>
    <property type="match status" value="1"/>
</dbReference>
<dbReference type="GO" id="GO:0009244">
    <property type="term" value="P:lipopolysaccharide core region biosynthetic process"/>
    <property type="evidence" value="ECO:0007669"/>
    <property type="project" value="TreeGrafter"/>
</dbReference>
<dbReference type="EMBL" id="UOGB01000203">
    <property type="protein sequence ID" value="VAX21391.1"/>
    <property type="molecule type" value="Genomic_DNA"/>
</dbReference>
<dbReference type="GO" id="GO:0008713">
    <property type="term" value="F:ADP-heptose-lipopolysaccharide heptosyltransferase activity"/>
    <property type="evidence" value="ECO:0007669"/>
    <property type="project" value="UniProtKB-EC"/>
</dbReference>
<dbReference type="GO" id="GO:0005829">
    <property type="term" value="C:cytosol"/>
    <property type="evidence" value="ECO:0007669"/>
    <property type="project" value="TreeGrafter"/>
</dbReference>
<evidence type="ECO:0000256" key="5">
    <source>
        <dbReference type="ARBA" id="ARBA00047503"/>
    </source>
</evidence>
<dbReference type="Pfam" id="PF01075">
    <property type="entry name" value="Glyco_transf_9"/>
    <property type="match status" value="1"/>
</dbReference>
<keyword evidence="2 6" id="KW-0808">Transferase</keyword>
<evidence type="ECO:0000256" key="4">
    <source>
        <dbReference type="ARBA" id="ARBA00044042"/>
    </source>
</evidence>
<evidence type="ECO:0000256" key="2">
    <source>
        <dbReference type="ARBA" id="ARBA00022679"/>
    </source>
</evidence>
<dbReference type="PANTHER" id="PTHR30160">
    <property type="entry name" value="TETRAACYLDISACCHARIDE 4'-KINASE-RELATED"/>
    <property type="match status" value="1"/>
</dbReference>
<evidence type="ECO:0000313" key="6">
    <source>
        <dbReference type="EMBL" id="VAX21391.1"/>
    </source>
</evidence>
<dbReference type="Gene3D" id="3.40.50.2000">
    <property type="entry name" value="Glycogen Phosphorylase B"/>
    <property type="match status" value="2"/>
</dbReference>
<keyword evidence="1" id="KW-0328">Glycosyltransferase</keyword>
<dbReference type="InterPro" id="IPR002201">
    <property type="entry name" value="Glyco_trans_9"/>
</dbReference>
<proteinExistence type="inferred from homology"/>
<evidence type="ECO:0000256" key="3">
    <source>
        <dbReference type="ARBA" id="ARBA00043995"/>
    </source>
</evidence>
<evidence type="ECO:0000256" key="1">
    <source>
        <dbReference type="ARBA" id="ARBA00022676"/>
    </source>
</evidence>
<dbReference type="InterPro" id="IPR051199">
    <property type="entry name" value="LPS_LOS_Heptosyltrfase"/>
</dbReference>
<comment type="catalytic activity">
    <reaction evidence="5">
        <text>an L-alpha-D-Hep-(1-&gt;5)-[alpha-Kdo-(2-&gt;4)]-alpha-Kdo-(2-&gt;6)-lipid A + ADP-L-glycero-beta-D-manno-heptose = an L-alpha-D-Hep-(1-&gt;3)-L-alpha-D-Hep-(1-&gt;5)-[alpha-Kdo-(2-&gt;4)]-alpha-Kdo-(2-&gt;6)-lipid A + ADP + H(+)</text>
        <dbReference type="Rhea" id="RHEA:74071"/>
        <dbReference type="ChEBI" id="CHEBI:15378"/>
        <dbReference type="ChEBI" id="CHEBI:61506"/>
        <dbReference type="ChEBI" id="CHEBI:193068"/>
        <dbReference type="ChEBI" id="CHEBI:193069"/>
        <dbReference type="ChEBI" id="CHEBI:456216"/>
        <dbReference type="EC" id="2.4.99.24"/>
    </reaction>
</comment>
<reference evidence="6" key="1">
    <citation type="submission" date="2018-06" db="EMBL/GenBank/DDBJ databases">
        <authorList>
            <person name="Zhirakovskaya E."/>
        </authorList>
    </citation>
    <scope>NUCLEOTIDE SEQUENCE</scope>
</reference>
<sequence length="322" mass="35184">MPNWLGDSVMAIPAIKSLKAAFDDCKIDIILNESLSGLGELLATTIIEKTIPLPENDASRRKAVLAEAAKDSYDLLLILPNSFRSAWELWSRNIRVRAGYATSLRSFILTHAIKRPAAHSMRQSDYFLNLVKELYPKIEAKDMSLTIPDTAVNSSMSLFPRTDRPMVGVGFGAAYGSAKMWPADRFAELIDRLEEVAVVVLIGSKSDRAVADKVLDLTKSSPASLVGKTDIPALSAVLSKLSLYITNDTGPMHLSAAVGTKVIAIFGPTSPEETGPIGENHHVVYHKADCAPCWRRICPLDHRCMESISVDEVVETALRLLP</sequence>
<accession>A0A3B1C3U3</accession>
<dbReference type="NCBIfam" id="TIGR02195">
    <property type="entry name" value="heptsyl_trn_II"/>
    <property type="match status" value="1"/>
</dbReference>
<dbReference type="PANTHER" id="PTHR30160:SF7">
    <property type="entry name" value="ADP-HEPTOSE--LPS HEPTOSYLTRANSFERASE 2"/>
    <property type="match status" value="1"/>
</dbReference>
<dbReference type="InterPro" id="IPR011910">
    <property type="entry name" value="RfaF"/>
</dbReference>